<keyword evidence="4" id="KW-0813">Transport</keyword>
<protein>
    <recommendedName>
        <fullName evidence="10">LysE family translocator</fullName>
    </recommendedName>
</protein>
<dbReference type="STRING" id="55209.HA50_19675"/>
<dbReference type="RefSeq" id="WP_084877788.1">
    <property type="nucleotide sequence ID" value="NZ_JAGGMY010000001.1"/>
</dbReference>
<dbReference type="PANTHER" id="PTHR30086">
    <property type="entry name" value="ARGININE EXPORTER PROTEIN ARGO"/>
    <property type="match status" value="1"/>
</dbReference>
<evidence type="ECO:0000256" key="5">
    <source>
        <dbReference type="ARBA" id="ARBA00022989"/>
    </source>
</evidence>
<evidence type="ECO:0000313" key="8">
    <source>
        <dbReference type="EMBL" id="ORM95447.1"/>
    </source>
</evidence>
<keyword evidence="5 7" id="KW-1133">Transmembrane helix</keyword>
<evidence type="ECO:0000256" key="2">
    <source>
        <dbReference type="ARBA" id="ARBA00022475"/>
    </source>
</evidence>
<keyword evidence="4" id="KW-0029">Amino-acid transport</keyword>
<dbReference type="PANTHER" id="PTHR30086:SF20">
    <property type="entry name" value="ARGININE EXPORTER PROTEIN ARGO-RELATED"/>
    <property type="match status" value="1"/>
</dbReference>
<feature type="transmembrane region" description="Helical" evidence="7">
    <location>
        <begin position="134"/>
        <end position="155"/>
    </location>
</feature>
<evidence type="ECO:0000313" key="9">
    <source>
        <dbReference type="Proteomes" id="UP000193749"/>
    </source>
</evidence>
<evidence type="ECO:0000256" key="7">
    <source>
        <dbReference type="SAM" id="Phobius"/>
    </source>
</evidence>
<dbReference type="GO" id="GO:0033228">
    <property type="term" value="P:cysteine export across plasma membrane"/>
    <property type="evidence" value="ECO:0007669"/>
    <property type="project" value="TreeGrafter"/>
</dbReference>
<dbReference type="Proteomes" id="UP000193749">
    <property type="component" value="Unassembled WGS sequence"/>
</dbReference>
<dbReference type="GO" id="GO:0005886">
    <property type="term" value="C:plasma membrane"/>
    <property type="evidence" value="ECO:0007669"/>
    <property type="project" value="UniProtKB-SubCell"/>
</dbReference>
<feature type="transmembrane region" description="Helical" evidence="7">
    <location>
        <begin position="37"/>
        <end position="58"/>
    </location>
</feature>
<dbReference type="InterPro" id="IPR001123">
    <property type="entry name" value="LeuE-type"/>
</dbReference>
<accession>A0A1X1EZX9</accession>
<proteinExistence type="predicted"/>
<evidence type="ECO:0000256" key="4">
    <source>
        <dbReference type="ARBA" id="ARBA00022970"/>
    </source>
</evidence>
<keyword evidence="6 7" id="KW-0472">Membrane</keyword>
<comment type="subcellular location">
    <subcellularLocation>
        <location evidence="1">Cell membrane</location>
        <topology evidence="1">Multi-pass membrane protein</topology>
    </subcellularLocation>
</comment>
<feature type="transmembrane region" description="Helical" evidence="7">
    <location>
        <begin position="64"/>
        <end position="83"/>
    </location>
</feature>
<organism evidence="8 9">
    <name type="scientific">Pantoea cypripedii</name>
    <name type="common">Pectobacterium cypripedii</name>
    <name type="synonym">Erwinia cypripedii</name>
    <dbReference type="NCBI Taxonomy" id="55209"/>
    <lineage>
        <taxon>Bacteria</taxon>
        <taxon>Pseudomonadati</taxon>
        <taxon>Pseudomonadota</taxon>
        <taxon>Gammaproteobacteria</taxon>
        <taxon>Enterobacterales</taxon>
        <taxon>Erwiniaceae</taxon>
        <taxon>Pantoea</taxon>
    </lineage>
</organism>
<evidence type="ECO:0008006" key="10">
    <source>
        <dbReference type="Google" id="ProtNLM"/>
    </source>
</evidence>
<keyword evidence="9" id="KW-1185">Reference proteome</keyword>
<name>A0A1X1EZX9_PANCY</name>
<comment type="caution">
    <text evidence="8">The sequence shown here is derived from an EMBL/GenBank/DDBJ whole genome shotgun (WGS) entry which is preliminary data.</text>
</comment>
<keyword evidence="2" id="KW-1003">Cell membrane</keyword>
<keyword evidence="3 7" id="KW-0812">Transmembrane</keyword>
<evidence type="ECO:0000256" key="1">
    <source>
        <dbReference type="ARBA" id="ARBA00004651"/>
    </source>
</evidence>
<feature type="transmembrane region" description="Helical" evidence="7">
    <location>
        <begin position="175"/>
        <end position="195"/>
    </location>
</feature>
<sequence length="197" mass="21285">MLDPSFFSYVTVMSITPGPNNLLLATSGVNFGLKRTLPMVFGIMLGCAVQVVLAGMALEVLLSWMSAVRLPLTLVGCGYLLWLSWKLFRAGAPEVRESARPMTILAGACFQAVNPKAWLMATNVALMYANSNGVMAVVLGFALLNLPCILIWAALGDQLRSHLQVAWKRQAFNSLMALSLVATTGWMLYDAISLATV</sequence>
<gene>
    <name evidence="8" type="ORF">HA50_19675</name>
</gene>
<reference evidence="8 9" key="1">
    <citation type="journal article" date="2017" name="Antonie Van Leeuwenhoek">
        <title>Phylogenomic resolution of the bacterial genus Pantoea and its relationship with Erwinia and Tatumella.</title>
        <authorList>
            <person name="Palmer M."/>
            <person name="Steenkamp E.T."/>
            <person name="Coetzee M.P."/>
            <person name="Chan W.Y."/>
            <person name="van Zyl E."/>
            <person name="De Maayer P."/>
            <person name="Coutinho T.A."/>
            <person name="Blom J."/>
            <person name="Smits T.H."/>
            <person name="Duffy B."/>
            <person name="Venter S.N."/>
        </authorList>
    </citation>
    <scope>NUCLEOTIDE SEQUENCE [LARGE SCALE GENOMIC DNA]</scope>
    <source>
        <strain evidence="8 9">LMG 2657</strain>
    </source>
</reference>
<dbReference type="EMBL" id="MLJI01000001">
    <property type="protein sequence ID" value="ORM95447.1"/>
    <property type="molecule type" value="Genomic_DNA"/>
</dbReference>
<dbReference type="Pfam" id="PF01810">
    <property type="entry name" value="LysE"/>
    <property type="match status" value="1"/>
</dbReference>
<evidence type="ECO:0000256" key="6">
    <source>
        <dbReference type="ARBA" id="ARBA00023136"/>
    </source>
</evidence>
<dbReference type="OrthoDB" id="9812084at2"/>
<dbReference type="GO" id="GO:0015171">
    <property type="term" value="F:amino acid transmembrane transporter activity"/>
    <property type="evidence" value="ECO:0007669"/>
    <property type="project" value="TreeGrafter"/>
</dbReference>
<dbReference type="AlphaFoldDB" id="A0A1X1EZX9"/>
<feature type="transmembrane region" description="Helical" evidence="7">
    <location>
        <begin position="6"/>
        <end position="25"/>
    </location>
</feature>
<evidence type="ECO:0000256" key="3">
    <source>
        <dbReference type="ARBA" id="ARBA00022692"/>
    </source>
</evidence>